<comment type="caution">
    <text evidence="2">The sequence shown here is derived from an EMBL/GenBank/DDBJ whole genome shotgun (WGS) entry which is preliminary data.</text>
</comment>
<dbReference type="Proteomes" id="UP000215788">
    <property type="component" value="Unassembled WGS sequence"/>
</dbReference>
<name>A0A266NBN5_9PSED</name>
<dbReference type="AlphaFoldDB" id="A0A266NBN5"/>
<dbReference type="Pfam" id="PF04314">
    <property type="entry name" value="PCuAC"/>
    <property type="match status" value="1"/>
</dbReference>
<sequence length="164" mass="17669">MKPVKYLMLSLLGMSLHVSAQTTVDDAWVRATVPGQPSSGAFMRITSTTDSKLLAVTSPVAKTVQIHQMSMNGDVMSMGPVEAINLPAGQTVELKPEAYHVMLIDLKGQIKEGDTVPLTLTVEDTQGTKASIEVQAKARALNSMPMNHKGMHGHDAMHDHGNMH</sequence>
<evidence type="ECO:0000313" key="2">
    <source>
        <dbReference type="EMBL" id="OZY59357.1"/>
    </source>
</evidence>
<reference evidence="2 3" key="1">
    <citation type="submission" date="2017-08" db="EMBL/GenBank/DDBJ databases">
        <title>Genomic and metabolic characterisation of spoilage-associated Pseudomonas species.</title>
        <authorList>
            <person name="Stanborough T."/>
            <person name="Fegan N."/>
            <person name="Powell S.M."/>
            <person name="Singh T."/>
            <person name="Tamplin M.L."/>
            <person name="Chandry P.S."/>
        </authorList>
    </citation>
    <scope>NUCLEOTIDE SEQUENCE [LARGE SCALE GENOMIC DNA]</scope>
    <source>
        <strain evidence="2 3">L1802</strain>
    </source>
</reference>
<gene>
    <name evidence="2" type="ORF">CJF39_11580</name>
</gene>
<dbReference type="InterPro" id="IPR058248">
    <property type="entry name" value="Lxx211020-like"/>
</dbReference>
<dbReference type="SUPFAM" id="SSF110087">
    <property type="entry name" value="DR1885-like metal-binding protein"/>
    <property type="match status" value="1"/>
</dbReference>
<dbReference type="OrthoDB" id="9796962at2"/>
<feature type="signal peptide" evidence="1">
    <location>
        <begin position="1"/>
        <end position="20"/>
    </location>
</feature>
<evidence type="ECO:0000313" key="3">
    <source>
        <dbReference type="Proteomes" id="UP000215788"/>
    </source>
</evidence>
<accession>A0A266NBN5</accession>
<dbReference type="EMBL" id="NQKI01000015">
    <property type="protein sequence ID" value="OZY59357.1"/>
    <property type="molecule type" value="Genomic_DNA"/>
</dbReference>
<feature type="chain" id="PRO_5012040378" evidence="1">
    <location>
        <begin position="21"/>
        <end position="164"/>
    </location>
</feature>
<protein>
    <submittedName>
        <fullName evidence="2">Transporter</fullName>
    </submittedName>
</protein>
<organism evidence="2 3">
    <name type="scientific">Pseudomonas lundensis</name>
    <dbReference type="NCBI Taxonomy" id="86185"/>
    <lineage>
        <taxon>Bacteria</taxon>
        <taxon>Pseudomonadati</taxon>
        <taxon>Pseudomonadota</taxon>
        <taxon>Gammaproteobacteria</taxon>
        <taxon>Pseudomonadales</taxon>
        <taxon>Pseudomonadaceae</taxon>
        <taxon>Pseudomonas</taxon>
    </lineage>
</organism>
<dbReference type="RefSeq" id="WP_094993556.1">
    <property type="nucleotide sequence ID" value="NZ_NQKI01000015.1"/>
</dbReference>
<evidence type="ECO:0000256" key="1">
    <source>
        <dbReference type="SAM" id="SignalP"/>
    </source>
</evidence>
<dbReference type="PANTHER" id="PTHR36302:SF1">
    <property type="entry name" value="COPPER CHAPERONE PCU(A)C"/>
    <property type="match status" value="1"/>
</dbReference>
<dbReference type="InterPro" id="IPR007410">
    <property type="entry name" value="LpqE-like"/>
</dbReference>
<dbReference type="PANTHER" id="PTHR36302">
    <property type="entry name" value="BLR7088 PROTEIN"/>
    <property type="match status" value="1"/>
</dbReference>
<dbReference type="InterPro" id="IPR036182">
    <property type="entry name" value="PCuAC_sf"/>
</dbReference>
<dbReference type="Gene3D" id="2.60.40.1890">
    <property type="entry name" value="PCu(A)C copper chaperone"/>
    <property type="match status" value="1"/>
</dbReference>
<proteinExistence type="predicted"/>
<keyword evidence="1" id="KW-0732">Signal</keyword>